<dbReference type="EMBL" id="QUSW01000010">
    <property type="protein sequence ID" value="RQP21516.1"/>
    <property type="molecule type" value="Genomic_DNA"/>
</dbReference>
<proteinExistence type="predicted"/>
<evidence type="ECO:0000313" key="2">
    <source>
        <dbReference type="EMBL" id="RQP21516.1"/>
    </source>
</evidence>
<evidence type="ECO:0000313" key="3">
    <source>
        <dbReference type="Proteomes" id="UP000267464"/>
    </source>
</evidence>
<dbReference type="Proteomes" id="UP000267464">
    <property type="component" value="Unassembled WGS sequence"/>
</dbReference>
<keyword evidence="3" id="KW-1185">Reference proteome</keyword>
<gene>
    <name evidence="2" type="ORF">DZC73_26740</name>
</gene>
<name>A0A3N7HKJ2_9BURK</name>
<dbReference type="RefSeq" id="WP_124543457.1">
    <property type="nucleotide sequence ID" value="NZ_QUSW01000010.1"/>
</dbReference>
<sequence>MNNKHSLSHAASVLSWFAMAGSAWATGGHHAVDDASILDPGQCQLELWSEHSPMHRLAHVGPGCRWGPVEAGVSADRSSDDSEPSRTLWSPQVKWATTLSSQLAAGAVWTLSWQSPSPRRTSQSILLPVTWQPQPSLALHLNLGRDFPRNAYRVVRRGTAIEWQALPQWQALAEWFDDGQQGNRRLGLRHAWNTQVSLDISRAESTGQPRRPWWTLGVNWTFGSPLP</sequence>
<comment type="caution">
    <text evidence="2">The sequence shown here is derived from an EMBL/GenBank/DDBJ whole genome shotgun (WGS) entry which is preliminary data.</text>
</comment>
<reference evidence="2 3" key="2">
    <citation type="submission" date="2018-12" db="EMBL/GenBank/DDBJ databases">
        <title>Rhizobacter gummiphilus sp. nov., a rubber-degrading bacterium isolated from the soil of a botanical garden in Japan.</title>
        <authorList>
            <person name="Shunsuke S.S."/>
        </authorList>
    </citation>
    <scope>NUCLEOTIDE SEQUENCE [LARGE SCALE GENOMIC DNA]</scope>
    <source>
        <strain evidence="2 3">S-16</strain>
    </source>
</reference>
<organism evidence="2 3">
    <name type="scientific">Piscinibacter terrae</name>
    <dbReference type="NCBI Taxonomy" id="2496871"/>
    <lineage>
        <taxon>Bacteria</taxon>
        <taxon>Pseudomonadati</taxon>
        <taxon>Pseudomonadota</taxon>
        <taxon>Betaproteobacteria</taxon>
        <taxon>Burkholderiales</taxon>
        <taxon>Sphaerotilaceae</taxon>
        <taxon>Piscinibacter</taxon>
    </lineage>
</organism>
<feature type="signal peptide" evidence="1">
    <location>
        <begin position="1"/>
        <end position="25"/>
    </location>
</feature>
<keyword evidence="1" id="KW-0732">Signal</keyword>
<accession>A0A3N7HKJ2</accession>
<dbReference type="OrthoDB" id="8526647at2"/>
<evidence type="ECO:0000256" key="1">
    <source>
        <dbReference type="SAM" id="SignalP"/>
    </source>
</evidence>
<protein>
    <submittedName>
        <fullName evidence="2">Uncharacterized protein</fullName>
    </submittedName>
</protein>
<reference evidence="2 3" key="1">
    <citation type="submission" date="2018-08" db="EMBL/GenBank/DDBJ databases">
        <authorList>
            <person name="Khan S.A."/>
            <person name="Jeon C.O."/>
            <person name="Chun B.H."/>
            <person name="Jeong S.E."/>
        </authorList>
    </citation>
    <scope>NUCLEOTIDE SEQUENCE [LARGE SCALE GENOMIC DNA]</scope>
    <source>
        <strain evidence="2 3">S-16</strain>
    </source>
</reference>
<dbReference type="AlphaFoldDB" id="A0A3N7HKJ2"/>
<feature type="chain" id="PRO_5018208781" evidence="1">
    <location>
        <begin position="26"/>
        <end position="227"/>
    </location>
</feature>